<dbReference type="KEGG" id="pno:SNOG_06678"/>
<sequence length="507" mass="56933">MQVGLPEPVADHRKYPNLVKLVRQRRSRDNQLKQLQERLAKTEAQLALNRPRPSPSVHPQSRSEALEPVMSSTWTATPDFLTSTTSSRRSSQYQLQTTANPHSQATSALENSVTNTPMDMDRMSGMSAALGSPTNRSSLLDTDLFTSFAEGVESNMTFAWTNQPLMALEQLDNVLLNQPASAVPQSSSEEDLSPTDLSLLHNNYFESVYHSFPFVDRDRFAALIFIGRFEAMNRKLERHWLTLGRAAMLCDLLRLHRMDEAGSREGMQSGETQGGALLGLPHTDDPVLLEERRRTFWGLYILQSYVRTRTELSDQPTITGAVEVRYRTAQDAIPAQVKKTDDLFIILKRHLNATSIREDPVAFSLYLNLRATEIFSHDSAIRKSEEQGLPPMMIAESQRRAITAAFQICSAVGMNLPSPWKADSDIIMLQAIFIAWPLTMALRALHRELVHGGVRDAVNGVMASARLLFAALDHIEESDGYWHQCVADVRAKLQEWDEKNGFDSLAL</sequence>
<keyword evidence="5" id="KW-0539">Nucleus</keyword>
<dbReference type="EMBL" id="CP069031">
    <property type="protein sequence ID" value="QRC99349.1"/>
    <property type="molecule type" value="Genomic_DNA"/>
</dbReference>
<comment type="subcellular location">
    <subcellularLocation>
        <location evidence="1">Nucleus</location>
    </subcellularLocation>
</comment>
<feature type="region of interest" description="Disordered" evidence="6">
    <location>
        <begin position="43"/>
        <end position="124"/>
    </location>
</feature>
<dbReference type="PANTHER" id="PTHR47338:SF10">
    <property type="entry name" value="TRANSCRIPTION FACTOR DOMAIN-CONTAINING PROTEIN-RELATED"/>
    <property type="match status" value="1"/>
</dbReference>
<evidence type="ECO:0000256" key="2">
    <source>
        <dbReference type="ARBA" id="ARBA00022723"/>
    </source>
</evidence>
<reference evidence="8" key="1">
    <citation type="journal article" date="2021" name="BMC Genomics">
        <title>Chromosome-level genome assembly and manually-curated proteome of model necrotroph Parastagonospora nodorum Sn15 reveals a genome-wide trove of candidate effector homologs, and redundancy of virulence-related functions within an accessory chromosome.</title>
        <authorList>
            <person name="Bertazzoni S."/>
            <person name="Jones D.A.B."/>
            <person name="Phan H.T."/>
            <person name="Tan K.-C."/>
            <person name="Hane J.K."/>
        </authorList>
    </citation>
    <scope>NUCLEOTIDE SEQUENCE [LARGE SCALE GENOMIC DNA]</scope>
    <source>
        <strain evidence="8">SN15 / ATCC MYA-4574 / FGSC 10173)</strain>
    </source>
</reference>
<evidence type="ECO:0000256" key="1">
    <source>
        <dbReference type="ARBA" id="ARBA00004123"/>
    </source>
</evidence>
<dbReference type="InterPro" id="IPR050815">
    <property type="entry name" value="TF_fung"/>
</dbReference>
<dbReference type="CDD" id="cd12148">
    <property type="entry name" value="fungal_TF_MHR"/>
    <property type="match status" value="1"/>
</dbReference>
<gene>
    <name evidence="7" type="ORF">JI435_066780</name>
</gene>
<dbReference type="VEuPathDB" id="FungiDB:JI435_066780"/>
<dbReference type="Proteomes" id="UP000663193">
    <property type="component" value="Chromosome 9"/>
</dbReference>
<dbReference type="GO" id="GO:0046872">
    <property type="term" value="F:metal ion binding"/>
    <property type="evidence" value="ECO:0007669"/>
    <property type="project" value="UniProtKB-KW"/>
</dbReference>
<name>A0A7U2FAD1_PHANO</name>
<evidence type="ECO:0000313" key="7">
    <source>
        <dbReference type="EMBL" id="QRC99349.1"/>
    </source>
</evidence>
<dbReference type="PANTHER" id="PTHR47338">
    <property type="entry name" value="ZN(II)2CYS6 TRANSCRIPTION FACTOR (EUROFUNG)-RELATED"/>
    <property type="match status" value="1"/>
</dbReference>
<evidence type="ECO:0000256" key="5">
    <source>
        <dbReference type="ARBA" id="ARBA00023242"/>
    </source>
</evidence>
<feature type="compositionally biased region" description="Polar residues" evidence="6">
    <location>
        <begin position="99"/>
        <end position="117"/>
    </location>
</feature>
<keyword evidence="2" id="KW-0479">Metal-binding</keyword>
<keyword evidence="4" id="KW-0804">Transcription</keyword>
<dbReference type="AlphaFoldDB" id="A0A7U2FAD1"/>
<accession>A0A7U2FAD1</accession>
<evidence type="ECO:0008006" key="9">
    <source>
        <dbReference type="Google" id="ProtNLM"/>
    </source>
</evidence>
<dbReference type="GO" id="GO:0000981">
    <property type="term" value="F:DNA-binding transcription factor activity, RNA polymerase II-specific"/>
    <property type="evidence" value="ECO:0007669"/>
    <property type="project" value="InterPro"/>
</dbReference>
<evidence type="ECO:0000256" key="6">
    <source>
        <dbReference type="SAM" id="MobiDB-lite"/>
    </source>
</evidence>
<feature type="compositionally biased region" description="Low complexity" evidence="6">
    <location>
        <begin position="81"/>
        <end position="98"/>
    </location>
</feature>
<evidence type="ECO:0000256" key="3">
    <source>
        <dbReference type="ARBA" id="ARBA00023015"/>
    </source>
</evidence>
<evidence type="ECO:0000313" key="8">
    <source>
        <dbReference type="Proteomes" id="UP000663193"/>
    </source>
</evidence>
<proteinExistence type="predicted"/>
<dbReference type="GO" id="GO:0005634">
    <property type="term" value="C:nucleus"/>
    <property type="evidence" value="ECO:0007669"/>
    <property type="project" value="UniProtKB-SubCell"/>
</dbReference>
<evidence type="ECO:0000256" key="4">
    <source>
        <dbReference type="ARBA" id="ARBA00023163"/>
    </source>
</evidence>
<protein>
    <recommendedName>
        <fullName evidence="9">Transcription factor domain-containing protein</fullName>
    </recommendedName>
</protein>
<keyword evidence="3" id="KW-0805">Transcription regulation</keyword>
<keyword evidence="8" id="KW-1185">Reference proteome</keyword>
<dbReference type="OrthoDB" id="4356994at2759"/>
<organism evidence="7 8">
    <name type="scientific">Phaeosphaeria nodorum (strain SN15 / ATCC MYA-4574 / FGSC 10173)</name>
    <name type="common">Glume blotch fungus</name>
    <name type="synonym">Parastagonospora nodorum</name>
    <dbReference type="NCBI Taxonomy" id="321614"/>
    <lineage>
        <taxon>Eukaryota</taxon>
        <taxon>Fungi</taxon>
        <taxon>Dikarya</taxon>
        <taxon>Ascomycota</taxon>
        <taxon>Pezizomycotina</taxon>
        <taxon>Dothideomycetes</taxon>
        <taxon>Pleosporomycetidae</taxon>
        <taxon>Pleosporales</taxon>
        <taxon>Pleosporineae</taxon>
        <taxon>Phaeosphaeriaceae</taxon>
        <taxon>Parastagonospora</taxon>
    </lineage>
</organism>
<dbReference type="RefSeq" id="XP_001797040.1">
    <property type="nucleotide sequence ID" value="XM_001796988.1"/>
</dbReference>